<dbReference type="PANTHER" id="PTHR33524">
    <property type="entry name" value="C5ORF35"/>
    <property type="match status" value="1"/>
</dbReference>
<proteinExistence type="predicted"/>
<evidence type="ECO:0008006" key="3">
    <source>
        <dbReference type="Google" id="ProtNLM"/>
    </source>
</evidence>
<dbReference type="Proteomes" id="UP001151287">
    <property type="component" value="Unassembled WGS sequence"/>
</dbReference>
<dbReference type="OrthoDB" id="442460at2759"/>
<name>A0A9Q0CXS2_9POAL</name>
<organism evidence="1 2">
    <name type="scientific">Rhynchospora breviuscula</name>
    <dbReference type="NCBI Taxonomy" id="2022672"/>
    <lineage>
        <taxon>Eukaryota</taxon>
        <taxon>Viridiplantae</taxon>
        <taxon>Streptophyta</taxon>
        <taxon>Embryophyta</taxon>
        <taxon>Tracheophyta</taxon>
        <taxon>Spermatophyta</taxon>
        <taxon>Magnoliopsida</taxon>
        <taxon>Liliopsida</taxon>
        <taxon>Poales</taxon>
        <taxon>Cyperaceae</taxon>
        <taxon>Cyperoideae</taxon>
        <taxon>Rhynchosporeae</taxon>
        <taxon>Rhynchospora</taxon>
    </lineage>
</organism>
<dbReference type="EMBL" id="JAMQYH010000001">
    <property type="protein sequence ID" value="KAJ1702066.1"/>
    <property type="molecule type" value="Genomic_DNA"/>
</dbReference>
<dbReference type="Gene3D" id="2.170.270.10">
    <property type="entry name" value="SET domain"/>
    <property type="match status" value="1"/>
</dbReference>
<dbReference type="InterPro" id="IPR040415">
    <property type="entry name" value="SETD9"/>
</dbReference>
<reference evidence="1" key="1">
    <citation type="journal article" date="2022" name="Cell">
        <title>Repeat-based holocentromeres influence genome architecture and karyotype evolution.</title>
        <authorList>
            <person name="Hofstatter P.G."/>
            <person name="Thangavel G."/>
            <person name="Lux T."/>
            <person name="Neumann P."/>
            <person name="Vondrak T."/>
            <person name="Novak P."/>
            <person name="Zhang M."/>
            <person name="Costa L."/>
            <person name="Castellani M."/>
            <person name="Scott A."/>
            <person name="Toegelov H."/>
            <person name="Fuchs J."/>
            <person name="Mata-Sucre Y."/>
            <person name="Dias Y."/>
            <person name="Vanzela A.L.L."/>
            <person name="Huettel B."/>
            <person name="Almeida C.C.S."/>
            <person name="Simkova H."/>
            <person name="Souza G."/>
            <person name="Pedrosa-Harand A."/>
            <person name="Macas J."/>
            <person name="Mayer K.F.X."/>
            <person name="Houben A."/>
            <person name="Marques A."/>
        </authorList>
    </citation>
    <scope>NUCLEOTIDE SEQUENCE</scope>
    <source>
        <strain evidence="1">RhyBre1mFocal</strain>
    </source>
</reference>
<evidence type="ECO:0000313" key="2">
    <source>
        <dbReference type="Proteomes" id="UP001151287"/>
    </source>
</evidence>
<dbReference type="AlphaFoldDB" id="A0A9Q0CXS2"/>
<protein>
    <recommendedName>
        <fullName evidence="3">SET domain-containing protein</fullName>
    </recommendedName>
</protein>
<gene>
    <name evidence="1" type="ORF">LUZ63_001845</name>
</gene>
<sequence>MGFLTSVQAGLDSFALSRSERSPFSPPARLKTLVQHNKGRAEIAVTMAFLFRKFQQAAKSAAKSPMFGRDPRNLQFETDINRLFLYTSYNRLGENAEEKDAEELIEMATRASVSEQQMQVHENVHFQIKNISQAMDEALVPDVGPDQPDPARVSPKEPQWKGLSFAIGKGTASSNIPGNCAAIPATRHLTRHELSQAVKDQIGYTLDIKPSQVPHKDAGQGLFISGQAQIGSVLAFYPGVIYSPAYYRYIPGYPRIDASNSYLITRYDGNLINAQPWGTGGSTREYWDGTDCLDIRANNVSELPQSGSDHMWRMLSNPLDSNNKKFGDLIERRNPLAFAHFANHPPKDTMPNAMVCAYDFPLSEKDMRVYIPNVVFGGCETANMKRFGTFWFKSWSGSRKTEESENAVIRALVLVATRIVCDEEVYLNYRLSNAKRRPEWYVPVDSEEDKRRWS</sequence>
<dbReference type="PANTHER" id="PTHR33524:SF1">
    <property type="entry name" value="SET DOMAIN-CONTAINING PROTEIN"/>
    <property type="match status" value="1"/>
</dbReference>
<accession>A0A9Q0CXS2</accession>
<dbReference type="CDD" id="cd10537">
    <property type="entry name" value="SET_SETD9"/>
    <property type="match status" value="1"/>
</dbReference>
<evidence type="ECO:0000313" key="1">
    <source>
        <dbReference type="EMBL" id="KAJ1702066.1"/>
    </source>
</evidence>
<dbReference type="InterPro" id="IPR046341">
    <property type="entry name" value="SET_dom_sf"/>
</dbReference>
<comment type="caution">
    <text evidence="1">The sequence shown here is derived from an EMBL/GenBank/DDBJ whole genome shotgun (WGS) entry which is preliminary data.</text>
</comment>
<keyword evidence="2" id="KW-1185">Reference proteome</keyword>